<comment type="caution">
    <text evidence="11">The sequence shown here is derived from an EMBL/GenBank/DDBJ whole genome shotgun (WGS) entry which is preliminary data.</text>
</comment>
<dbReference type="GO" id="GO:0022857">
    <property type="term" value="F:transmembrane transporter activity"/>
    <property type="evidence" value="ECO:0007669"/>
    <property type="project" value="InterPro"/>
</dbReference>
<evidence type="ECO:0000313" key="11">
    <source>
        <dbReference type="EMBL" id="RBO94547.1"/>
    </source>
</evidence>
<reference evidence="11 12" key="1">
    <citation type="submission" date="2018-06" db="EMBL/GenBank/DDBJ databases">
        <title>Genomic Encyclopedia of Type Strains, Phase IV (KMG-IV): sequencing the most valuable type-strain genomes for metagenomic binning, comparative biology and taxonomic classification.</title>
        <authorList>
            <person name="Goeker M."/>
        </authorList>
    </citation>
    <scope>NUCLEOTIDE SEQUENCE [LARGE SCALE GENOMIC DNA]</scope>
    <source>
        <strain evidence="11 12">DSM 15140</strain>
    </source>
</reference>
<evidence type="ECO:0000256" key="1">
    <source>
        <dbReference type="ARBA" id="ARBA00004651"/>
    </source>
</evidence>
<dbReference type="EMBL" id="QNRI01000010">
    <property type="protein sequence ID" value="RBO94547.1"/>
    <property type="molecule type" value="Genomic_DNA"/>
</dbReference>
<dbReference type="PROSITE" id="PS50928">
    <property type="entry name" value="ABC_TM1"/>
    <property type="match status" value="1"/>
</dbReference>
<dbReference type="CDD" id="cd06261">
    <property type="entry name" value="TM_PBP2"/>
    <property type="match status" value="1"/>
</dbReference>
<dbReference type="STRING" id="200904.GCA_900168775_01388"/>
<keyword evidence="12" id="KW-1185">Reference proteome</keyword>
<evidence type="ECO:0000256" key="7">
    <source>
        <dbReference type="ARBA" id="ARBA00022989"/>
    </source>
</evidence>
<dbReference type="InterPro" id="IPR043429">
    <property type="entry name" value="ArtM/GltK/GlnP/TcyL/YhdX-like"/>
</dbReference>
<dbReference type="PANTHER" id="PTHR30614">
    <property type="entry name" value="MEMBRANE COMPONENT OF AMINO ACID ABC TRANSPORTER"/>
    <property type="match status" value="1"/>
</dbReference>
<feature type="transmembrane region" description="Helical" evidence="9">
    <location>
        <begin position="321"/>
        <end position="339"/>
    </location>
</feature>
<dbReference type="NCBIfam" id="TIGR01726">
    <property type="entry name" value="HEQRo_perm_3TM"/>
    <property type="match status" value="1"/>
</dbReference>
<organism evidence="11 12">
    <name type="scientific">Paraliobacillus ryukyuensis</name>
    <dbReference type="NCBI Taxonomy" id="200904"/>
    <lineage>
        <taxon>Bacteria</taxon>
        <taxon>Bacillati</taxon>
        <taxon>Bacillota</taxon>
        <taxon>Bacilli</taxon>
        <taxon>Bacillales</taxon>
        <taxon>Bacillaceae</taxon>
        <taxon>Paraliobacillus</taxon>
    </lineage>
</organism>
<keyword evidence="8 9" id="KW-0472">Membrane</keyword>
<sequence length="408" mass="45287">MRIGRLFERLEKMLVVNILAKKSHVSTPFWRDNRMIPIMLQLFFAIFVLLLCGYLINNALIGLERLGIDFGFDFLQRTSSFNISESLITFQPTDTYGRALLVGILNTLKVSIIGVILTTIIGVIVGIARLSNNWLVRKLSGLYIEIIRNTPLLVQLFIWYFAVLLTLPSAQESISVAGFYFNNSGIAMPWFTTNDGTAVWVSLFIIGVVGAVIIWVIQLKRQIKNGKRTFPFLWSLATLIIMLVIAFIVSGSAPVNIDNPVLGNFNFTGGLRISSEFTAILLGLVIYTATYIAEIVRGGIQSVSKGQTEAAKALGIKNSTMMRLIILPQAIRIIIPPVTSQYLNLTKNSSLAIAVGYQELVSVGNTSMNQSGHAIEMIIIMISVYLIVSLITSLVMNSFNRRMQLVER</sequence>
<feature type="transmembrane region" description="Helical" evidence="9">
    <location>
        <begin position="152"/>
        <end position="170"/>
    </location>
</feature>
<name>A0A366DWU8_9BACI</name>
<comment type="subcellular location">
    <subcellularLocation>
        <location evidence="1 9">Cell membrane</location>
        <topology evidence="1 9">Multi-pass membrane protein</topology>
    </subcellularLocation>
</comment>
<keyword evidence="5 9" id="KW-0812">Transmembrane</keyword>
<evidence type="ECO:0000256" key="4">
    <source>
        <dbReference type="ARBA" id="ARBA00022475"/>
    </source>
</evidence>
<dbReference type="Gene3D" id="1.10.3720.10">
    <property type="entry name" value="MetI-like"/>
    <property type="match status" value="2"/>
</dbReference>
<keyword evidence="3 9" id="KW-0813">Transport</keyword>
<keyword evidence="6" id="KW-0029">Amino-acid transport</keyword>
<dbReference type="Proteomes" id="UP000252254">
    <property type="component" value="Unassembled WGS sequence"/>
</dbReference>
<dbReference type="Pfam" id="PF00528">
    <property type="entry name" value="BPD_transp_1"/>
    <property type="match status" value="1"/>
</dbReference>
<feature type="transmembrane region" description="Helical" evidence="9">
    <location>
        <begin position="110"/>
        <end position="131"/>
    </location>
</feature>
<feature type="transmembrane region" description="Helical" evidence="9">
    <location>
        <begin position="198"/>
        <end position="217"/>
    </location>
</feature>
<dbReference type="GO" id="GO:0006865">
    <property type="term" value="P:amino acid transport"/>
    <property type="evidence" value="ECO:0007669"/>
    <property type="project" value="UniProtKB-KW"/>
</dbReference>
<dbReference type="PANTHER" id="PTHR30614:SF37">
    <property type="entry name" value="AMINO-ACID ABC TRANSPORTER PERMEASE PROTEIN YHDX-RELATED"/>
    <property type="match status" value="1"/>
</dbReference>
<protein>
    <submittedName>
        <fullName evidence="11">Amino acid ABC transporter membrane protein 1 (PAAT family)</fullName>
    </submittedName>
</protein>
<evidence type="ECO:0000256" key="8">
    <source>
        <dbReference type="ARBA" id="ARBA00023136"/>
    </source>
</evidence>
<feature type="transmembrane region" description="Helical" evidence="9">
    <location>
        <begin position="277"/>
        <end position="300"/>
    </location>
</feature>
<evidence type="ECO:0000313" key="12">
    <source>
        <dbReference type="Proteomes" id="UP000252254"/>
    </source>
</evidence>
<feature type="transmembrane region" description="Helical" evidence="9">
    <location>
        <begin position="38"/>
        <end position="56"/>
    </location>
</feature>
<accession>A0A366DWU8</accession>
<comment type="similarity">
    <text evidence="2">Belongs to the binding-protein-dependent transport system permease family. HisMQ subfamily.</text>
</comment>
<keyword evidence="7 9" id="KW-1133">Transmembrane helix</keyword>
<dbReference type="InterPro" id="IPR000515">
    <property type="entry name" value="MetI-like"/>
</dbReference>
<gene>
    <name evidence="11" type="ORF">DES48_11033</name>
</gene>
<evidence type="ECO:0000259" key="10">
    <source>
        <dbReference type="PROSITE" id="PS50928"/>
    </source>
</evidence>
<dbReference type="GO" id="GO:0043190">
    <property type="term" value="C:ATP-binding cassette (ABC) transporter complex"/>
    <property type="evidence" value="ECO:0007669"/>
    <property type="project" value="InterPro"/>
</dbReference>
<proteinExistence type="inferred from homology"/>
<keyword evidence="4" id="KW-1003">Cell membrane</keyword>
<evidence type="ECO:0000256" key="2">
    <source>
        <dbReference type="ARBA" id="ARBA00010072"/>
    </source>
</evidence>
<evidence type="ECO:0000256" key="6">
    <source>
        <dbReference type="ARBA" id="ARBA00022970"/>
    </source>
</evidence>
<dbReference type="InterPro" id="IPR035906">
    <property type="entry name" value="MetI-like_sf"/>
</dbReference>
<evidence type="ECO:0000256" key="5">
    <source>
        <dbReference type="ARBA" id="ARBA00022692"/>
    </source>
</evidence>
<feature type="transmembrane region" description="Helical" evidence="9">
    <location>
        <begin position="229"/>
        <end position="257"/>
    </location>
</feature>
<evidence type="ECO:0000256" key="9">
    <source>
        <dbReference type="RuleBase" id="RU363032"/>
    </source>
</evidence>
<dbReference type="InterPro" id="IPR010065">
    <property type="entry name" value="AA_ABC_transptr_permease_3TM"/>
</dbReference>
<feature type="transmembrane region" description="Helical" evidence="9">
    <location>
        <begin position="377"/>
        <end position="399"/>
    </location>
</feature>
<feature type="domain" description="ABC transmembrane type-1" evidence="10">
    <location>
        <begin position="104"/>
        <end position="396"/>
    </location>
</feature>
<evidence type="ECO:0000256" key="3">
    <source>
        <dbReference type="ARBA" id="ARBA00022448"/>
    </source>
</evidence>
<dbReference type="AlphaFoldDB" id="A0A366DWU8"/>
<dbReference type="SUPFAM" id="SSF161098">
    <property type="entry name" value="MetI-like"/>
    <property type="match status" value="2"/>
</dbReference>